<evidence type="ECO:0000256" key="9">
    <source>
        <dbReference type="RuleBase" id="RU365073"/>
    </source>
</evidence>
<evidence type="ECO:0000256" key="7">
    <source>
        <dbReference type="ARBA" id="ARBA00023132"/>
    </source>
</evidence>
<name>A0ABD2N0Y3_9CUCU</name>
<evidence type="ECO:0000256" key="5">
    <source>
        <dbReference type="ARBA" id="ARBA00022927"/>
    </source>
</evidence>
<dbReference type="Pfam" id="PF07575">
    <property type="entry name" value="Nucleopor_Nup85"/>
    <property type="match status" value="1"/>
</dbReference>
<sequence length="298" mass="34732">MKIVVKDELAWAEIKKYCETWYEFLPAWLFYSEPAVKSYELGSFAKFSIKEMHVENKLKHLDKVLLAAMEYDLLEVIKEIQKMSENGWFATHLTNLLYHSGQLSVVEKEVDNFSARALQQYLILDYGTMLMGHKSLWQVGLSYLDHCSQDGLHAIEFLLPRIPLETEYKAQKIIREAQARDLTHVGQVICKVQGMKCVKRGRLGSALTWALKSQDSTFVSLLADKFLREYATFGKLRNTDLLFNLGPSMLASDRLIFLGKYYEFHKLYQERQFKEAGNLLIKLLESKIIPKYFWYTLL</sequence>
<comment type="subcellular location">
    <subcellularLocation>
        <location evidence="1 9">Nucleus</location>
        <location evidence="1 9">Nuclear pore complex</location>
    </subcellularLocation>
</comment>
<reference evidence="10 11" key="1">
    <citation type="journal article" date="2021" name="BMC Biol.">
        <title>Horizontally acquired antibacterial genes associated with adaptive radiation of ladybird beetles.</title>
        <authorList>
            <person name="Li H.S."/>
            <person name="Tang X.F."/>
            <person name="Huang Y.H."/>
            <person name="Xu Z.Y."/>
            <person name="Chen M.L."/>
            <person name="Du X.Y."/>
            <person name="Qiu B.Y."/>
            <person name="Chen P.T."/>
            <person name="Zhang W."/>
            <person name="Slipinski A."/>
            <person name="Escalona H.E."/>
            <person name="Waterhouse R.M."/>
            <person name="Zwick A."/>
            <person name="Pang H."/>
        </authorList>
    </citation>
    <scope>NUCLEOTIDE SEQUENCE [LARGE SCALE GENOMIC DNA]</scope>
    <source>
        <strain evidence="10">SYSU2018</strain>
    </source>
</reference>
<keyword evidence="7 9" id="KW-0906">Nuclear pore complex</keyword>
<dbReference type="PANTHER" id="PTHR13373:SF21">
    <property type="entry name" value="NUCLEAR PORE COMPLEX PROTEIN NUP85"/>
    <property type="match status" value="1"/>
</dbReference>
<keyword evidence="4 9" id="KW-0509">mRNA transport</keyword>
<dbReference type="AlphaFoldDB" id="A0ABD2N0Y3"/>
<evidence type="ECO:0000256" key="3">
    <source>
        <dbReference type="ARBA" id="ARBA00022448"/>
    </source>
</evidence>
<evidence type="ECO:0000313" key="10">
    <source>
        <dbReference type="EMBL" id="KAL3272361.1"/>
    </source>
</evidence>
<proteinExistence type="inferred from homology"/>
<keyword evidence="5 9" id="KW-0653">Protein transport</keyword>
<dbReference type="GO" id="GO:0015031">
    <property type="term" value="P:protein transport"/>
    <property type="evidence" value="ECO:0007669"/>
    <property type="project" value="UniProtKB-KW"/>
</dbReference>
<organism evidence="10 11">
    <name type="scientific">Cryptolaemus montrouzieri</name>
    <dbReference type="NCBI Taxonomy" id="559131"/>
    <lineage>
        <taxon>Eukaryota</taxon>
        <taxon>Metazoa</taxon>
        <taxon>Ecdysozoa</taxon>
        <taxon>Arthropoda</taxon>
        <taxon>Hexapoda</taxon>
        <taxon>Insecta</taxon>
        <taxon>Pterygota</taxon>
        <taxon>Neoptera</taxon>
        <taxon>Endopterygota</taxon>
        <taxon>Coleoptera</taxon>
        <taxon>Polyphaga</taxon>
        <taxon>Cucujiformia</taxon>
        <taxon>Coccinelloidea</taxon>
        <taxon>Coccinellidae</taxon>
        <taxon>Scymninae</taxon>
        <taxon>Scymnini</taxon>
        <taxon>Cryptolaemus</taxon>
    </lineage>
</organism>
<evidence type="ECO:0000256" key="4">
    <source>
        <dbReference type="ARBA" id="ARBA00022816"/>
    </source>
</evidence>
<comment type="similarity">
    <text evidence="2 9">Belongs to the nucleoporin Nup85 family.</text>
</comment>
<dbReference type="GO" id="GO:0051028">
    <property type="term" value="P:mRNA transport"/>
    <property type="evidence" value="ECO:0007669"/>
    <property type="project" value="UniProtKB-KW"/>
</dbReference>
<keyword evidence="9" id="KW-0472">Membrane</keyword>
<gene>
    <name evidence="10" type="ORF">HHI36_013840</name>
</gene>
<comment type="function">
    <text evidence="9">Functions as a component of the nuclear pore complex (NPC).</text>
</comment>
<dbReference type="GO" id="GO:0031965">
    <property type="term" value="C:nuclear membrane"/>
    <property type="evidence" value="ECO:0007669"/>
    <property type="project" value="UniProtKB-UniRule"/>
</dbReference>
<dbReference type="GO" id="GO:0005643">
    <property type="term" value="C:nuclear pore"/>
    <property type="evidence" value="ECO:0007669"/>
    <property type="project" value="UniProtKB-SubCell"/>
</dbReference>
<accession>A0ABD2N0Y3</accession>
<dbReference type="Proteomes" id="UP001516400">
    <property type="component" value="Unassembled WGS sequence"/>
</dbReference>
<dbReference type="InterPro" id="IPR011502">
    <property type="entry name" value="Nucleoporin_Nup85"/>
</dbReference>
<dbReference type="PANTHER" id="PTHR13373">
    <property type="entry name" value="FROUNT PROTEIN-RELATED"/>
    <property type="match status" value="1"/>
</dbReference>
<evidence type="ECO:0000256" key="2">
    <source>
        <dbReference type="ARBA" id="ARBA00005573"/>
    </source>
</evidence>
<evidence type="ECO:0000313" key="11">
    <source>
        <dbReference type="Proteomes" id="UP001516400"/>
    </source>
</evidence>
<keyword evidence="11" id="KW-1185">Reference proteome</keyword>
<comment type="subunit">
    <text evidence="9">Component of the nuclear pore complex (NPC).</text>
</comment>
<evidence type="ECO:0000256" key="1">
    <source>
        <dbReference type="ARBA" id="ARBA00004567"/>
    </source>
</evidence>
<comment type="caution">
    <text evidence="10">The sequence shown here is derived from an EMBL/GenBank/DDBJ whole genome shotgun (WGS) entry which is preliminary data.</text>
</comment>
<evidence type="ECO:0000256" key="6">
    <source>
        <dbReference type="ARBA" id="ARBA00023010"/>
    </source>
</evidence>
<keyword evidence="6 9" id="KW-0811">Translocation</keyword>
<evidence type="ECO:0000256" key="8">
    <source>
        <dbReference type="ARBA" id="ARBA00023242"/>
    </source>
</evidence>
<keyword evidence="3 9" id="KW-0813">Transport</keyword>
<protein>
    <recommendedName>
        <fullName evidence="9">Nuclear pore complex protein Nup85</fullName>
    </recommendedName>
</protein>
<keyword evidence="8 9" id="KW-0539">Nucleus</keyword>
<dbReference type="EMBL" id="JABFTP020000062">
    <property type="protein sequence ID" value="KAL3272361.1"/>
    <property type="molecule type" value="Genomic_DNA"/>
</dbReference>